<evidence type="ECO:0000313" key="2">
    <source>
        <dbReference type="EMBL" id="OGK05533.1"/>
    </source>
</evidence>
<feature type="signal peptide" evidence="1">
    <location>
        <begin position="1"/>
        <end position="18"/>
    </location>
</feature>
<sequence>MKLYFFAVSMLIAASVLFSEETILNLSGTVDKIFIGKDAKITAVCQKIGNAKTAVSLFTKGSRLKNTIDVAGIIGFLDNDGFEKYLAFVELAAPASDGPQPDAKVFFVDVSTGEQVKSKLSVQPGSPGRWAGKGLQYYIYGKLCIISKTGVDIDRKSSIRNSEINKDLTWTSNPIVQPAEGGKIRVTIELEHLPNNDMINIESFVIPDDSVVLHCFTDDGNYLYYRSGPNPAIYDLKTRQSLAADNITYKLPKYFGYYLGDERCFFFHDYYSITVLDRDKFAIKEVVPNPFNPEHVRILGSDKKNIYGVLINEQNGKKDLTKLFKLNLINSETALVDLPLGTVRAWVAVGEGYYYYVDGKMLKYASCSIK</sequence>
<name>A0A1F7FFY5_UNCRA</name>
<reference evidence="2 3" key="1">
    <citation type="journal article" date="2016" name="Nat. Commun.">
        <title>Thousands of microbial genomes shed light on interconnected biogeochemical processes in an aquifer system.</title>
        <authorList>
            <person name="Anantharaman K."/>
            <person name="Brown C.T."/>
            <person name="Hug L.A."/>
            <person name="Sharon I."/>
            <person name="Castelle C.J."/>
            <person name="Probst A.J."/>
            <person name="Thomas B.C."/>
            <person name="Singh A."/>
            <person name="Wilkins M.J."/>
            <person name="Karaoz U."/>
            <person name="Brodie E.L."/>
            <person name="Williams K.H."/>
            <person name="Hubbard S.S."/>
            <person name="Banfield J.F."/>
        </authorList>
    </citation>
    <scope>NUCLEOTIDE SEQUENCE [LARGE SCALE GENOMIC DNA]</scope>
</reference>
<evidence type="ECO:0000256" key="1">
    <source>
        <dbReference type="SAM" id="SignalP"/>
    </source>
</evidence>
<evidence type="ECO:0000313" key="3">
    <source>
        <dbReference type="Proteomes" id="UP000179243"/>
    </source>
</evidence>
<protein>
    <submittedName>
        <fullName evidence="2">Uncharacterized protein</fullName>
    </submittedName>
</protein>
<feature type="chain" id="PRO_5009528662" evidence="1">
    <location>
        <begin position="19"/>
        <end position="370"/>
    </location>
</feature>
<comment type="caution">
    <text evidence="2">The sequence shown here is derived from an EMBL/GenBank/DDBJ whole genome shotgun (WGS) entry which is preliminary data.</text>
</comment>
<dbReference type="AlphaFoldDB" id="A0A1F7FFY5"/>
<organism evidence="2 3">
    <name type="scientific">Candidatus Raymondbacteria bacterium RIFOXYD12_FULL_49_13</name>
    <dbReference type="NCBI Taxonomy" id="1817890"/>
    <lineage>
        <taxon>Bacteria</taxon>
        <taxon>Raymondiibacteriota</taxon>
    </lineage>
</organism>
<keyword evidence="1" id="KW-0732">Signal</keyword>
<gene>
    <name evidence="2" type="ORF">A2519_05440</name>
</gene>
<dbReference type="EMBL" id="MFYX01000055">
    <property type="protein sequence ID" value="OGK05533.1"/>
    <property type="molecule type" value="Genomic_DNA"/>
</dbReference>
<dbReference type="Proteomes" id="UP000179243">
    <property type="component" value="Unassembled WGS sequence"/>
</dbReference>
<proteinExistence type="predicted"/>
<accession>A0A1F7FFY5</accession>